<keyword evidence="4" id="KW-0285">Flavoprotein</keyword>
<dbReference type="InterPro" id="IPR036188">
    <property type="entry name" value="FAD/NAD-bd_sf"/>
</dbReference>
<comment type="cofactor">
    <cofactor evidence="1">
        <name>FAD</name>
        <dbReference type="ChEBI" id="CHEBI:57692"/>
    </cofactor>
</comment>
<evidence type="ECO:0000256" key="4">
    <source>
        <dbReference type="ARBA" id="ARBA00022630"/>
    </source>
</evidence>
<evidence type="ECO:0000256" key="6">
    <source>
        <dbReference type="ARBA" id="ARBA00023002"/>
    </source>
</evidence>
<evidence type="ECO:0000256" key="5">
    <source>
        <dbReference type="ARBA" id="ARBA00022827"/>
    </source>
</evidence>
<dbReference type="FunFam" id="3.50.50.60:FF:000189">
    <property type="entry name" value="Monomeric sarcosine oxidase"/>
    <property type="match status" value="1"/>
</dbReference>
<dbReference type="Proteomes" id="UP001189122">
    <property type="component" value="Unassembled WGS sequence"/>
</dbReference>
<dbReference type="EMBL" id="LR743593">
    <property type="protein sequence ID" value="CAA2622722.1"/>
    <property type="molecule type" value="Genomic_DNA"/>
</dbReference>
<organism evidence="9">
    <name type="scientific">Spirodela intermedia</name>
    <name type="common">Intermediate duckweed</name>
    <dbReference type="NCBI Taxonomy" id="51605"/>
    <lineage>
        <taxon>Eukaryota</taxon>
        <taxon>Viridiplantae</taxon>
        <taxon>Streptophyta</taxon>
        <taxon>Embryophyta</taxon>
        <taxon>Tracheophyta</taxon>
        <taxon>Spermatophyta</taxon>
        <taxon>Magnoliopsida</taxon>
        <taxon>Liliopsida</taxon>
        <taxon>Araceae</taxon>
        <taxon>Lemnoideae</taxon>
        <taxon>Spirodela</taxon>
    </lineage>
</organism>
<comment type="catalytic activity">
    <reaction evidence="7">
        <text>sarcosine + O2 + H2O = formaldehyde + glycine + H2O2</text>
        <dbReference type="Rhea" id="RHEA:13313"/>
        <dbReference type="ChEBI" id="CHEBI:15377"/>
        <dbReference type="ChEBI" id="CHEBI:15379"/>
        <dbReference type="ChEBI" id="CHEBI:16240"/>
        <dbReference type="ChEBI" id="CHEBI:16842"/>
        <dbReference type="ChEBI" id="CHEBI:57305"/>
        <dbReference type="ChEBI" id="CHEBI:57433"/>
        <dbReference type="EC" id="1.5.3.1"/>
    </reaction>
</comment>
<protein>
    <recommendedName>
        <fullName evidence="3">sarcosine oxidasee (formaldehyde-forming)</fullName>
        <ecNumber evidence="3">1.5.3.1</ecNumber>
    </recommendedName>
</protein>
<dbReference type="GO" id="GO:0008115">
    <property type="term" value="F:sarcosine oxidase activity"/>
    <property type="evidence" value="ECO:0007669"/>
    <property type="project" value="UniProtKB-EC"/>
</dbReference>
<evidence type="ECO:0000256" key="2">
    <source>
        <dbReference type="ARBA" id="ARBA00010989"/>
    </source>
</evidence>
<dbReference type="SUPFAM" id="SSF51905">
    <property type="entry name" value="FAD/NAD(P)-binding domain"/>
    <property type="match status" value="1"/>
</dbReference>
<dbReference type="InterPro" id="IPR045170">
    <property type="entry name" value="MTOX"/>
</dbReference>
<dbReference type="EMBL" id="CACRZD030000006">
    <property type="protein sequence ID" value="CAA6662354.1"/>
    <property type="molecule type" value="Genomic_DNA"/>
</dbReference>
<proteinExistence type="inferred from homology"/>
<dbReference type="PANTHER" id="PTHR10961:SF7">
    <property type="entry name" value="FAD DEPENDENT OXIDOREDUCTASE DOMAIN-CONTAINING PROTEIN"/>
    <property type="match status" value="1"/>
</dbReference>
<gene>
    <name evidence="9" type="ORF">SI7747_06008746</name>
</gene>
<keyword evidence="5" id="KW-0274">FAD</keyword>
<evidence type="ECO:0000256" key="1">
    <source>
        <dbReference type="ARBA" id="ARBA00001974"/>
    </source>
</evidence>
<keyword evidence="6" id="KW-0560">Oxidoreductase</keyword>
<dbReference type="SUPFAM" id="SSF54373">
    <property type="entry name" value="FAD-linked reductases, C-terminal domain"/>
    <property type="match status" value="1"/>
</dbReference>
<dbReference type="GO" id="GO:0050660">
    <property type="term" value="F:flavin adenine dinucleotide binding"/>
    <property type="evidence" value="ECO:0007669"/>
    <property type="project" value="InterPro"/>
</dbReference>
<evidence type="ECO:0000313" key="9">
    <source>
        <dbReference type="EMBL" id="CAA2622722.1"/>
    </source>
</evidence>
<dbReference type="Pfam" id="PF01266">
    <property type="entry name" value="DAO"/>
    <property type="match status" value="1"/>
</dbReference>
<dbReference type="AlphaFoldDB" id="A0A7I8IYY8"/>
<name>A0A7I8IYY8_SPIIN</name>
<evidence type="ECO:0000256" key="3">
    <source>
        <dbReference type="ARBA" id="ARBA00012769"/>
    </source>
</evidence>
<dbReference type="PANTHER" id="PTHR10961">
    <property type="entry name" value="PEROXISOMAL SARCOSINE OXIDASE"/>
    <property type="match status" value="1"/>
</dbReference>
<feature type="domain" description="FAD dependent oxidoreductase" evidence="8">
    <location>
        <begin position="11"/>
        <end position="368"/>
    </location>
</feature>
<dbReference type="EC" id="1.5.3.1" evidence="3"/>
<evidence type="ECO:0000259" key="8">
    <source>
        <dbReference type="Pfam" id="PF01266"/>
    </source>
</evidence>
<dbReference type="InterPro" id="IPR006076">
    <property type="entry name" value="FAD-dep_OxRdtase"/>
</dbReference>
<comment type="similarity">
    <text evidence="2">Belongs to the MSOX/MTOX family.</text>
</comment>
<dbReference type="Gene3D" id="3.50.50.60">
    <property type="entry name" value="FAD/NAD(P)-binding domain"/>
    <property type="match status" value="1"/>
</dbReference>
<sequence>MAAAVGEEEFDVIVVGAGIMGSCSAYEAAKRGRRVLLLEQFDLLHHRGSSHGESRTIRATYPEPYYLPMVLESFNLWQQAEAEAGYSVLSPAASQLDFGPAGDSSLRLAVDNCQAAAIPVRVLRDPAEVSALFSGAFSLPSGWIAVLTDIAGVIKPTKAVSMFQSLAARRGAVLRDRAQVSDIRRKTPATHHGGGGGALIRVSTADGRSFLGRKCVVTAGAWMKKLVQAVAGRVLPISPLHTTICYWKIREGHEKDFSQEGGFPTFASYGDPYIYGTPSMEFPGLELGDGGGLLEKTVVPWIKELLPGKIEGDKPVMTQSCMYSMTPDGDFVIDFLGGELGEDVVIAGGFSGHGFKMGPLVGRILVDLALDGAAAGVDLRHFRLDRFDVNPRGNPKEFDDQVGSHAPPGQ</sequence>
<dbReference type="Gene3D" id="3.30.9.10">
    <property type="entry name" value="D-Amino Acid Oxidase, subunit A, domain 2"/>
    <property type="match status" value="1"/>
</dbReference>
<keyword evidence="10" id="KW-1185">Reference proteome</keyword>
<evidence type="ECO:0000256" key="7">
    <source>
        <dbReference type="ARBA" id="ARBA00052742"/>
    </source>
</evidence>
<reference evidence="9 10" key="1">
    <citation type="submission" date="2019-12" db="EMBL/GenBank/DDBJ databases">
        <authorList>
            <person name="Scholz U."/>
            <person name="Mascher M."/>
            <person name="Fiebig A."/>
        </authorList>
    </citation>
    <scope>NUCLEOTIDE SEQUENCE</scope>
</reference>
<accession>A0A7I8IYY8</accession>
<evidence type="ECO:0000313" key="10">
    <source>
        <dbReference type="Proteomes" id="UP001189122"/>
    </source>
</evidence>